<organism evidence="2">
    <name type="scientific">marine metagenome</name>
    <dbReference type="NCBI Taxonomy" id="408172"/>
    <lineage>
        <taxon>unclassified sequences</taxon>
        <taxon>metagenomes</taxon>
        <taxon>ecological metagenomes</taxon>
    </lineage>
</organism>
<dbReference type="PANTHER" id="PTHR30188:SF4">
    <property type="entry name" value="PROTEIN TRIGALACTOSYLDIACYLGLYCEROL 1, CHLOROPLASTIC"/>
    <property type="match status" value="1"/>
</dbReference>
<evidence type="ECO:0008006" key="3">
    <source>
        <dbReference type="Google" id="ProtNLM"/>
    </source>
</evidence>
<evidence type="ECO:0000256" key="1">
    <source>
        <dbReference type="SAM" id="Phobius"/>
    </source>
</evidence>
<dbReference type="GO" id="GO:0043190">
    <property type="term" value="C:ATP-binding cassette (ABC) transporter complex"/>
    <property type="evidence" value="ECO:0007669"/>
    <property type="project" value="InterPro"/>
</dbReference>
<dbReference type="GO" id="GO:0005548">
    <property type="term" value="F:phospholipid transporter activity"/>
    <property type="evidence" value="ECO:0007669"/>
    <property type="project" value="TreeGrafter"/>
</dbReference>
<keyword evidence="1" id="KW-0812">Transmembrane</keyword>
<dbReference type="InterPro" id="IPR030802">
    <property type="entry name" value="Permease_MalE"/>
</dbReference>
<feature type="transmembrane region" description="Helical" evidence="1">
    <location>
        <begin position="131"/>
        <end position="154"/>
    </location>
</feature>
<reference evidence="2" key="1">
    <citation type="submission" date="2018-05" db="EMBL/GenBank/DDBJ databases">
        <authorList>
            <person name="Lanie J.A."/>
            <person name="Ng W.-L."/>
            <person name="Kazmierczak K.M."/>
            <person name="Andrzejewski T.M."/>
            <person name="Davidsen T.M."/>
            <person name="Wayne K.J."/>
            <person name="Tettelin H."/>
            <person name="Glass J.I."/>
            <person name="Rusch D."/>
            <person name="Podicherti R."/>
            <person name="Tsui H.-C.T."/>
            <person name="Winkler M.E."/>
        </authorList>
    </citation>
    <scope>NUCLEOTIDE SEQUENCE</scope>
</reference>
<name>A0A381R639_9ZZZZ</name>
<accession>A0A381R639</accession>
<evidence type="ECO:0000313" key="2">
    <source>
        <dbReference type="EMBL" id="SUZ86674.1"/>
    </source>
</evidence>
<dbReference type="PANTHER" id="PTHR30188">
    <property type="entry name" value="ABC TRANSPORTER PERMEASE PROTEIN-RELATED"/>
    <property type="match status" value="1"/>
</dbReference>
<protein>
    <recommendedName>
        <fullName evidence="3">ABC transporter permease</fullName>
    </recommendedName>
</protein>
<proteinExistence type="predicted"/>
<dbReference type="AlphaFoldDB" id="A0A381R639"/>
<dbReference type="EMBL" id="UINC01001693">
    <property type="protein sequence ID" value="SUZ86674.1"/>
    <property type="molecule type" value="Genomic_DNA"/>
</dbReference>
<sequence>MGAVTTLQTAFNLVGPLIPDYVISLVVRDMTLLELSPTIIAIVFAGKVGSNIAGELGTMRITEQIDALEVMGINSSSYLVLPKIIASILMFPILVIISAFIAILGGYFAGSLTDVITGEDYIYGLRYEFNPFNIPFALIKAYVFAFIVSSISAFQGYYTSGGALEVGKSSTNAVTNSCIAILIADYILAQILL</sequence>
<feature type="transmembrane region" description="Helical" evidence="1">
    <location>
        <begin position="84"/>
        <end position="110"/>
    </location>
</feature>
<gene>
    <name evidence="2" type="ORF">METZ01_LOCUS39528</name>
</gene>
<keyword evidence="1" id="KW-1133">Transmembrane helix</keyword>
<keyword evidence="1" id="KW-0472">Membrane</keyword>
<dbReference type="Pfam" id="PF02405">
    <property type="entry name" value="MlaE"/>
    <property type="match status" value="1"/>
</dbReference>